<comment type="caution">
    <text evidence="1">The sequence shown here is derived from an EMBL/GenBank/DDBJ whole genome shotgun (WGS) entry which is preliminary data.</text>
</comment>
<dbReference type="AlphaFoldDB" id="A0A932GM21"/>
<organism evidence="1 2">
    <name type="scientific">Tectimicrobiota bacterium</name>
    <dbReference type="NCBI Taxonomy" id="2528274"/>
    <lineage>
        <taxon>Bacteria</taxon>
        <taxon>Pseudomonadati</taxon>
        <taxon>Nitrospinota/Tectimicrobiota group</taxon>
        <taxon>Candidatus Tectimicrobiota</taxon>
    </lineage>
</organism>
<proteinExistence type="predicted"/>
<protein>
    <submittedName>
        <fullName evidence="1">Uncharacterized protein</fullName>
    </submittedName>
</protein>
<name>A0A932GM21_UNCTE</name>
<gene>
    <name evidence="1" type="ORF">HYY65_00850</name>
</gene>
<evidence type="ECO:0000313" key="1">
    <source>
        <dbReference type="EMBL" id="MBI3013626.1"/>
    </source>
</evidence>
<dbReference type="EMBL" id="JACPSX010000011">
    <property type="protein sequence ID" value="MBI3013626.1"/>
    <property type="molecule type" value="Genomic_DNA"/>
</dbReference>
<sequence length="225" mass="25196">MLDQVEEVYLRRVPFFLVPDLGVSAGGRADPEGFVELPPHSRSNLNVISEEILHLHRWTRGYPVIEPQRLAVAEGYDDALRALGGYFDEYAFFPYLESVGLDPKSELEPTFVKAADLLRGGLLDRIPQVYRSGQFTLEWRVKLTLTHVRASLLGAPSPARDSLLELFEGVSLRECAEVGGRISSEITQTLNAAPDQVAAHMRVSLFTHLGLHQDTATIRHLFRFT</sequence>
<dbReference type="Proteomes" id="UP000741360">
    <property type="component" value="Unassembled WGS sequence"/>
</dbReference>
<accession>A0A932GM21</accession>
<reference evidence="1" key="1">
    <citation type="submission" date="2020-07" db="EMBL/GenBank/DDBJ databases">
        <title>Huge and variable diversity of episymbiotic CPR bacteria and DPANN archaea in groundwater ecosystems.</title>
        <authorList>
            <person name="He C.Y."/>
            <person name="Keren R."/>
            <person name="Whittaker M."/>
            <person name="Farag I.F."/>
            <person name="Doudna J."/>
            <person name="Cate J.H.D."/>
            <person name="Banfield J.F."/>
        </authorList>
    </citation>
    <scope>NUCLEOTIDE SEQUENCE</scope>
    <source>
        <strain evidence="1">NC_groundwater_717_Ag_S-0.2um_59_8</strain>
    </source>
</reference>
<evidence type="ECO:0000313" key="2">
    <source>
        <dbReference type="Proteomes" id="UP000741360"/>
    </source>
</evidence>